<comment type="caution">
    <text evidence="1">The sequence shown here is derived from an EMBL/GenBank/DDBJ whole genome shotgun (WGS) entry which is preliminary data.</text>
</comment>
<reference evidence="3 4" key="1">
    <citation type="submission" date="2019-05" db="EMBL/GenBank/DDBJ databases">
        <title>Emergence of the Ug99 lineage of the wheat stem rust pathogen through somatic hybridization.</title>
        <authorList>
            <person name="Li F."/>
            <person name="Upadhyaya N.M."/>
            <person name="Sperschneider J."/>
            <person name="Matny O."/>
            <person name="Nguyen-Phuc H."/>
            <person name="Mago R."/>
            <person name="Raley C."/>
            <person name="Miller M.E."/>
            <person name="Silverstein K.A.T."/>
            <person name="Henningsen E."/>
            <person name="Hirsch C.D."/>
            <person name="Visser B."/>
            <person name="Pretorius Z.A."/>
            <person name="Steffenson B.J."/>
            <person name="Schwessinger B."/>
            <person name="Dodds P.N."/>
            <person name="Figueroa M."/>
        </authorList>
    </citation>
    <scope>NUCLEOTIDE SEQUENCE [LARGE SCALE GENOMIC DNA]</scope>
    <source>
        <strain evidence="1">21-0</strain>
        <strain evidence="2 4">Ug99</strain>
    </source>
</reference>
<organism evidence="1 3">
    <name type="scientific">Puccinia graminis f. sp. tritici</name>
    <dbReference type="NCBI Taxonomy" id="56615"/>
    <lineage>
        <taxon>Eukaryota</taxon>
        <taxon>Fungi</taxon>
        <taxon>Dikarya</taxon>
        <taxon>Basidiomycota</taxon>
        <taxon>Pucciniomycotina</taxon>
        <taxon>Pucciniomycetes</taxon>
        <taxon>Pucciniales</taxon>
        <taxon>Pucciniaceae</taxon>
        <taxon>Puccinia</taxon>
    </lineage>
</organism>
<sequence>MLFKKEVYLLVAPSLIWGQVLKIQPGEIPEELFNCMHLARVPIDMDLQCLTRYTCRGGGQHVCLLMRPGQVQRCTYCGDEAEPQHFEGCLYGTHTDIHCIEHQ</sequence>
<dbReference type="AlphaFoldDB" id="A0A5B0QTH2"/>
<accession>A0A5B0QTH2</accession>
<proteinExistence type="predicted"/>
<keyword evidence="3" id="KW-1185">Reference proteome</keyword>
<dbReference type="EMBL" id="VSWC01000003">
    <property type="protein sequence ID" value="KAA1116587.1"/>
    <property type="molecule type" value="Genomic_DNA"/>
</dbReference>
<evidence type="ECO:0000313" key="1">
    <source>
        <dbReference type="EMBL" id="KAA1116587.1"/>
    </source>
</evidence>
<protein>
    <submittedName>
        <fullName evidence="1">Uncharacterized protein</fullName>
    </submittedName>
</protein>
<name>A0A5B0QTH2_PUCGR</name>
<dbReference type="Proteomes" id="UP000325313">
    <property type="component" value="Unassembled WGS sequence"/>
</dbReference>
<evidence type="ECO:0000313" key="2">
    <source>
        <dbReference type="EMBL" id="KAA1121741.1"/>
    </source>
</evidence>
<evidence type="ECO:0000313" key="3">
    <source>
        <dbReference type="Proteomes" id="UP000324748"/>
    </source>
</evidence>
<gene>
    <name evidence="1" type="ORF">PGT21_019409</name>
    <name evidence="2" type="ORF">PGTUg99_024724</name>
</gene>
<dbReference type="Proteomes" id="UP000324748">
    <property type="component" value="Unassembled WGS sequence"/>
</dbReference>
<dbReference type="EMBL" id="VDEP01000237">
    <property type="protein sequence ID" value="KAA1121741.1"/>
    <property type="molecule type" value="Genomic_DNA"/>
</dbReference>
<evidence type="ECO:0000313" key="4">
    <source>
        <dbReference type="Proteomes" id="UP000325313"/>
    </source>
</evidence>